<dbReference type="OrthoDB" id="6499973at2759"/>
<dbReference type="Proteomes" id="UP000663193">
    <property type="component" value="Chromosome 4"/>
</dbReference>
<reference evidence="6" key="1">
    <citation type="journal article" date="2021" name="BMC Genomics">
        <title>Chromosome-level genome assembly and manually-curated proteome of model necrotroph Parastagonospora nodorum Sn15 reveals a genome-wide trove of candidate effector homologs, and redundancy of virulence-related functions within an accessory chromosome.</title>
        <authorList>
            <person name="Bertazzoni S."/>
            <person name="Jones D.A.B."/>
            <person name="Phan H.T."/>
            <person name="Tan K.-C."/>
            <person name="Hane J.K."/>
        </authorList>
    </citation>
    <scope>NUCLEOTIDE SEQUENCE [LARGE SCALE GENOMIC DNA]</scope>
    <source>
        <strain evidence="6">SN15 / ATCC MYA-4574 / FGSC 10173)</strain>
    </source>
</reference>
<dbReference type="GO" id="GO:0022857">
    <property type="term" value="F:transmembrane transporter activity"/>
    <property type="evidence" value="ECO:0007669"/>
    <property type="project" value="InterPro"/>
</dbReference>
<feature type="transmembrane region" description="Helical" evidence="3">
    <location>
        <begin position="171"/>
        <end position="192"/>
    </location>
</feature>
<dbReference type="InterPro" id="IPR020846">
    <property type="entry name" value="MFS_dom"/>
</dbReference>
<protein>
    <recommendedName>
        <fullName evidence="4">Major facilitator superfamily (MFS) profile domain-containing protein</fullName>
    </recommendedName>
</protein>
<name>A0A7U2EW02_PHANO</name>
<dbReference type="VEuPathDB" id="FungiDB:JI435_073140"/>
<keyword evidence="6" id="KW-1185">Reference proteome</keyword>
<dbReference type="SUPFAM" id="SSF103473">
    <property type="entry name" value="MFS general substrate transporter"/>
    <property type="match status" value="1"/>
</dbReference>
<feature type="transmembrane region" description="Helical" evidence="3">
    <location>
        <begin position="409"/>
        <end position="427"/>
    </location>
</feature>
<organism evidence="5 6">
    <name type="scientific">Phaeosphaeria nodorum (strain SN15 / ATCC MYA-4574 / FGSC 10173)</name>
    <name type="common">Glume blotch fungus</name>
    <name type="synonym">Parastagonospora nodorum</name>
    <dbReference type="NCBI Taxonomy" id="321614"/>
    <lineage>
        <taxon>Eukaryota</taxon>
        <taxon>Fungi</taxon>
        <taxon>Dikarya</taxon>
        <taxon>Ascomycota</taxon>
        <taxon>Pezizomycotina</taxon>
        <taxon>Dothideomycetes</taxon>
        <taxon>Pleosporomycetidae</taxon>
        <taxon>Pleosporales</taxon>
        <taxon>Pleosporineae</taxon>
        <taxon>Phaeosphaeriaceae</taxon>
        <taxon>Parastagonospora</taxon>
    </lineage>
</organism>
<evidence type="ECO:0000259" key="4">
    <source>
        <dbReference type="PROSITE" id="PS50850"/>
    </source>
</evidence>
<feature type="transmembrane region" description="Helical" evidence="3">
    <location>
        <begin position="241"/>
        <end position="266"/>
    </location>
</feature>
<dbReference type="AlphaFoldDB" id="A0A7U2EW02"/>
<feature type="transmembrane region" description="Helical" evidence="3">
    <location>
        <begin position="76"/>
        <end position="98"/>
    </location>
</feature>
<dbReference type="InterPro" id="IPR050327">
    <property type="entry name" value="Proton-linked_MCT"/>
</dbReference>
<keyword evidence="3" id="KW-0472">Membrane</keyword>
<comment type="similarity">
    <text evidence="2">Belongs to the major facilitator superfamily. Monocarboxylate porter (TC 2.A.1.13) family.</text>
</comment>
<dbReference type="GO" id="GO:0016020">
    <property type="term" value="C:membrane"/>
    <property type="evidence" value="ECO:0007669"/>
    <property type="project" value="UniProtKB-SubCell"/>
</dbReference>
<dbReference type="OMA" id="CVAYVRW"/>
<feature type="transmembrane region" description="Helical" evidence="3">
    <location>
        <begin position="110"/>
        <end position="130"/>
    </location>
</feature>
<keyword evidence="3" id="KW-1133">Transmembrane helix</keyword>
<dbReference type="InterPro" id="IPR036259">
    <property type="entry name" value="MFS_trans_sf"/>
</dbReference>
<keyword evidence="3" id="KW-0812">Transmembrane</keyword>
<feature type="transmembrane region" description="Helical" evidence="3">
    <location>
        <begin position="136"/>
        <end position="159"/>
    </location>
</feature>
<dbReference type="PANTHER" id="PTHR11360">
    <property type="entry name" value="MONOCARBOXYLATE TRANSPORTER"/>
    <property type="match status" value="1"/>
</dbReference>
<proteinExistence type="inferred from homology"/>
<sequence>MSYQDLEKRDCKNLKSNNVGARVTRSQQVKILLSNSLAAFTVVGLTQAFGVFQAEYARIQAVQDGIVRAEEMDDRALISAIGSLGNGGIVAVFAVLYYPHLPQLGIHVRYLCSFGTACIVLGLAAAAASHSVWHLFVTQGLLVGIGAGVLLYVLAPILPEYFPDRSGLAQGTMYTAAAVGGMSFSFTIAALLERIGARWTLGILAAFSLVTLSIASPLALPPRKFEKRSTSIIGLKTFREPLFACLFLVNLIHPLTLAVPMTYGPLFAESLGLGFEHASYLLAINSGVGIPARLGAGALADKIGHQNTLIIATAVYALATWALWLPSAQTNNVGLFIGMSTCHGLINGVFNIVMNSAQKQLFGDEMYYPKNGAMTSIRGVGYVVGVPLAGAMVNRVTGADLRGTDFTKVIVYVGSLLTLSLLCLLNVRRLDAKQNGWKWAR</sequence>
<feature type="transmembrane region" description="Helical" evidence="3">
    <location>
        <begin position="333"/>
        <end position="354"/>
    </location>
</feature>
<feature type="transmembrane region" description="Helical" evidence="3">
    <location>
        <begin position="32"/>
        <end position="56"/>
    </location>
</feature>
<feature type="transmembrane region" description="Helical" evidence="3">
    <location>
        <begin position="308"/>
        <end position="327"/>
    </location>
</feature>
<evidence type="ECO:0000313" key="6">
    <source>
        <dbReference type="Proteomes" id="UP000663193"/>
    </source>
</evidence>
<evidence type="ECO:0000313" key="5">
    <source>
        <dbReference type="EMBL" id="QRC94029.1"/>
    </source>
</evidence>
<evidence type="ECO:0000256" key="3">
    <source>
        <dbReference type="SAM" id="Phobius"/>
    </source>
</evidence>
<dbReference type="PANTHER" id="PTHR11360:SF302">
    <property type="entry name" value="MAJOR FACILITATOR SUPERFAMILY (MFS) PROFILE DOMAIN-CONTAINING PROTEIN"/>
    <property type="match status" value="1"/>
</dbReference>
<gene>
    <name evidence="5" type="ORF">JI435_073140</name>
</gene>
<dbReference type="EMBL" id="CP069026">
    <property type="protein sequence ID" value="QRC94029.1"/>
    <property type="molecule type" value="Genomic_DNA"/>
</dbReference>
<dbReference type="Gene3D" id="1.20.1250.20">
    <property type="entry name" value="MFS general substrate transporter like domains"/>
    <property type="match status" value="2"/>
</dbReference>
<dbReference type="Pfam" id="PF07690">
    <property type="entry name" value="MFS_1"/>
    <property type="match status" value="1"/>
</dbReference>
<feature type="domain" description="Major facilitator superfamily (MFS) profile" evidence="4">
    <location>
        <begin position="242"/>
        <end position="441"/>
    </location>
</feature>
<accession>A0A7U2EW02</accession>
<dbReference type="InterPro" id="IPR011701">
    <property type="entry name" value="MFS"/>
</dbReference>
<evidence type="ECO:0000256" key="2">
    <source>
        <dbReference type="ARBA" id="ARBA00006727"/>
    </source>
</evidence>
<comment type="subcellular location">
    <subcellularLocation>
        <location evidence="1">Membrane</location>
        <topology evidence="1">Multi-pass membrane protein</topology>
    </subcellularLocation>
</comment>
<feature type="transmembrane region" description="Helical" evidence="3">
    <location>
        <begin position="198"/>
        <end position="220"/>
    </location>
</feature>
<evidence type="ECO:0000256" key="1">
    <source>
        <dbReference type="ARBA" id="ARBA00004141"/>
    </source>
</evidence>
<dbReference type="PROSITE" id="PS50850">
    <property type="entry name" value="MFS"/>
    <property type="match status" value="1"/>
</dbReference>
<feature type="transmembrane region" description="Helical" evidence="3">
    <location>
        <begin position="375"/>
        <end position="397"/>
    </location>
</feature>